<feature type="domain" description="Peptidase M14" evidence="8">
    <location>
        <begin position="53"/>
        <end position="225"/>
    </location>
</feature>
<evidence type="ECO:0000256" key="3">
    <source>
        <dbReference type="ARBA" id="ARBA00022670"/>
    </source>
</evidence>
<dbReference type="Gene3D" id="3.40.630.10">
    <property type="entry name" value="Zn peptidases"/>
    <property type="match status" value="1"/>
</dbReference>
<keyword evidence="5" id="KW-0862">Zinc</keyword>
<proteinExistence type="inferred from homology"/>
<dbReference type="RefSeq" id="WP_189572347.1">
    <property type="nucleotide sequence ID" value="NZ_BMXU01000001.1"/>
</dbReference>
<keyword evidence="4" id="KW-0378">Hydrolase</keyword>
<dbReference type="SUPFAM" id="SSF53187">
    <property type="entry name" value="Zn-dependent exopeptidases"/>
    <property type="match status" value="1"/>
</dbReference>
<dbReference type="InterPro" id="IPR029062">
    <property type="entry name" value="Class_I_gatase-like"/>
</dbReference>
<comment type="cofactor">
    <cofactor evidence="1">
        <name>Zn(2+)</name>
        <dbReference type="ChEBI" id="CHEBI:29105"/>
    </cofactor>
</comment>
<organism evidence="9 10">
    <name type="scientific">Parvularcula lutaonensis</name>
    <dbReference type="NCBI Taxonomy" id="491923"/>
    <lineage>
        <taxon>Bacteria</taxon>
        <taxon>Pseudomonadati</taxon>
        <taxon>Pseudomonadota</taxon>
        <taxon>Alphaproteobacteria</taxon>
        <taxon>Parvularculales</taxon>
        <taxon>Parvularculaceae</taxon>
        <taxon>Parvularcula</taxon>
    </lineage>
</organism>
<keyword evidence="10" id="KW-1185">Reference proteome</keyword>
<protein>
    <submittedName>
        <fullName evidence="9">M14 family metallopeptidase</fullName>
    </submittedName>
</protein>
<dbReference type="Proteomes" id="UP001595607">
    <property type="component" value="Unassembled WGS sequence"/>
</dbReference>
<evidence type="ECO:0000259" key="8">
    <source>
        <dbReference type="Pfam" id="PF00246"/>
    </source>
</evidence>
<dbReference type="EMBL" id="JBHRVA010000002">
    <property type="protein sequence ID" value="MFC3301403.1"/>
    <property type="molecule type" value="Genomic_DNA"/>
</dbReference>
<reference evidence="10" key="1">
    <citation type="journal article" date="2019" name="Int. J. Syst. Evol. Microbiol.">
        <title>The Global Catalogue of Microorganisms (GCM) 10K type strain sequencing project: providing services to taxonomists for standard genome sequencing and annotation.</title>
        <authorList>
            <consortium name="The Broad Institute Genomics Platform"/>
            <consortium name="The Broad Institute Genome Sequencing Center for Infectious Disease"/>
            <person name="Wu L."/>
            <person name="Ma J."/>
        </authorList>
    </citation>
    <scope>NUCLEOTIDE SEQUENCE [LARGE SCALE GENOMIC DNA]</scope>
    <source>
        <strain evidence="10">KCTC 22245</strain>
    </source>
</reference>
<evidence type="ECO:0000256" key="4">
    <source>
        <dbReference type="ARBA" id="ARBA00022801"/>
    </source>
</evidence>
<comment type="similarity">
    <text evidence="2">Belongs to the peptidase M14 family.</text>
</comment>
<dbReference type="InterPro" id="IPR000834">
    <property type="entry name" value="Peptidase_M14"/>
</dbReference>
<dbReference type="CDD" id="cd03143">
    <property type="entry name" value="A4_beta-galactosidase_middle_domain"/>
    <property type="match status" value="1"/>
</dbReference>
<evidence type="ECO:0000256" key="5">
    <source>
        <dbReference type="ARBA" id="ARBA00022833"/>
    </source>
</evidence>
<dbReference type="PANTHER" id="PTHR11705">
    <property type="entry name" value="PROTEASE FAMILY M14 CARBOXYPEPTIDASE A,B"/>
    <property type="match status" value="1"/>
</dbReference>
<feature type="signal peptide" evidence="7">
    <location>
        <begin position="1"/>
        <end position="17"/>
    </location>
</feature>
<evidence type="ECO:0000256" key="1">
    <source>
        <dbReference type="ARBA" id="ARBA00001947"/>
    </source>
</evidence>
<keyword evidence="3" id="KW-0645">Protease</keyword>
<evidence type="ECO:0000256" key="2">
    <source>
        <dbReference type="ARBA" id="ARBA00005988"/>
    </source>
</evidence>
<comment type="caution">
    <text evidence="9">The sequence shown here is derived from an EMBL/GenBank/DDBJ whole genome shotgun (WGS) entry which is preliminary data.</text>
</comment>
<accession>A0ABV7M8K1</accession>
<feature type="chain" id="PRO_5045809257" evidence="7">
    <location>
        <begin position="18"/>
        <end position="874"/>
    </location>
</feature>
<evidence type="ECO:0000313" key="9">
    <source>
        <dbReference type="EMBL" id="MFC3301403.1"/>
    </source>
</evidence>
<gene>
    <name evidence="9" type="ORF">ACFONP_01490</name>
</gene>
<dbReference type="SUPFAM" id="SSF52317">
    <property type="entry name" value="Class I glutamine amidotransferase-like"/>
    <property type="match status" value="1"/>
</dbReference>
<dbReference type="PANTHER" id="PTHR11705:SF143">
    <property type="entry name" value="SLL0236 PROTEIN"/>
    <property type="match status" value="1"/>
</dbReference>
<dbReference type="Pfam" id="PF00246">
    <property type="entry name" value="Peptidase_M14"/>
    <property type="match status" value="1"/>
</dbReference>
<evidence type="ECO:0000256" key="6">
    <source>
        <dbReference type="ARBA" id="ARBA00023049"/>
    </source>
</evidence>
<evidence type="ECO:0000256" key="7">
    <source>
        <dbReference type="SAM" id="SignalP"/>
    </source>
</evidence>
<sequence>MRSLFASVAVLAASAHAELPFTDGSYAAGVPTMQTVLGHVNGAEITAPDEAIRYLEKLQAAAPERMKLIQYAESWEGRPLVYAVIGGEENISRIDEIKEGLDRLASGVLSEEERDALVEELPAVTWLAYGVHGNEITSTDAGLALAYHLLAARDDATVDEILDETIVIIDPMQNPDGRARFVSSFEQARGLETQGAAYAAERDEPWPGGRFNHYLFDMNRDWFTLSQPETKGKVSAIIDWNPVAVVDAHEMGSDSTYYFAPAARPFNPQLTENTRESQEIVGRSIASKFDELGIPYFTREVYDNFYPGFGDMWPALRGAVAMTYEQASPRGLKYDRADGETLTYEDGVRNHFYATLMTAATVAGNKDRFLSVYADDRASAIEENERARDRYTVIDLRHRDSQAEAMAERLVEQGIEVMKADEGAKICGADYPEGAIVIDRAQPDGRLVRTLLDENTPLPEDFVKEQEDRRSRGLGHELYDVTAWSLPLMNDLDFTTCATLDESALDPFRKEQVIARLPEAQFGYALPWDDAEQAKLLVAALKAGIRGRTTDTGFVTGGESLPRGTVVFTHAMNGDGLRETLSKLVAEHGGDLVAMDSSWVDEGPNFGSRSFSDVRMPKVAMAWGEGTSPLSAGSTRYVLERRLGIPVTPIRVRSMGRADLSRYDVIIVPETRFSFGTVLGRGGAALKEFAEEGGVVIGLGSGVDALASDDVGLLTLRRENKVGAKETSDGDEKVVPGTELWSEEDYAAATASPGGRPDRVPGVLLRASANEDHFLSSGYDEAITLFRGSTIYAPMRANEGTNVFSYRGPDNLLASGYLWDDVRKQLGRKPFVVADRVGDGMAIGFAQDPTVRGYLDGLDLLVANAVVLAPAYTD</sequence>
<keyword evidence="7" id="KW-0732">Signal</keyword>
<keyword evidence="6" id="KW-0482">Metalloprotease</keyword>
<evidence type="ECO:0000313" key="10">
    <source>
        <dbReference type="Proteomes" id="UP001595607"/>
    </source>
</evidence>
<name>A0ABV7M8K1_9PROT</name>